<evidence type="ECO:0000313" key="3">
    <source>
        <dbReference type="Proteomes" id="UP001596203"/>
    </source>
</evidence>
<protein>
    <submittedName>
        <fullName evidence="2">Helix-turn-helix transcriptional regulator</fullName>
    </submittedName>
</protein>
<accession>A0ABW1KE45</accession>
<dbReference type="EMBL" id="JBHSPR010000029">
    <property type="protein sequence ID" value="MFC6020046.1"/>
    <property type="molecule type" value="Genomic_DNA"/>
</dbReference>
<evidence type="ECO:0000259" key="1">
    <source>
        <dbReference type="PROSITE" id="PS50943"/>
    </source>
</evidence>
<gene>
    <name evidence="2" type="ORF">ACFP2T_28110</name>
</gene>
<name>A0ABW1KE45_9ACTN</name>
<dbReference type="PROSITE" id="PS50943">
    <property type="entry name" value="HTH_CROC1"/>
    <property type="match status" value="1"/>
</dbReference>
<comment type="caution">
    <text evidence="2">The sequence shown here is derived from an EMBL/GenBank/DDBJ whole genome shotgun (WGS) entry which is preliminary data.</text>
</comment>
<dbReference type="SUPFAM" id="SSF47413">
    <property type="entry name" value="lambda repressor-like DNA-binding domains"/>
    <property type="match status" value="1"/>
</dbReference>
<feature type="domain" description="HTH cro/C1-type" evidence="1">
    <location>
        <begin position="16"/>
        <end position="49"/>
    </location>
</feature>
<reference evidence="3" key="1">
    <citation type="journal article" date="2019" name="Int. J. Syst. Evol. Microbiol.">
        <title>The Global Catalogue of Microorganisms (GCM) 10K type strain sequencing project: providing services to taxonomists for standard genome sequencing and annotation.</title>
        <authorList>
            <consortium name="The Broad Institute Genomics Platform"/>
            <consortium name="The Broad Institute Genome Sequencing Center for Infectious Disease"/>
            <person name="Wu L."/>
            <person name="Ma J."/>
        </authorList>
    </citation>
    <scope>NUCLEOTIDE SEQUENCE [LARGE SCALE GENOMIC DNA]</scope>
    <source>
        <strain evidence="3">ZS-35-S2</strain>
    </source>
</reference>
<dbReference type="InterPro" id="IPR001387">
    <property type="entry name" value="Cro/C1-type_HTH"/>
</dbReference>
<dbReference type="RefSeq" id="WP_377426734.1">
    <property type="nucleotide sequence ID" value="NZ_JBHSPR010000029.1"/>
</dbReference>
<dbReference type="Proteomes" id="UP001596203">
    <property type="component" value="Unassembled WGS sequence"/>
</dbReference>
<dbReference type="SMART" id="SM00530">
    <property type="entry name" value="HTH_XRE"/>
    <property type="match status" value="1"/>
</dbReference>
<dbReference type="Gene3D" id="1.10.260.40">
    <property type="entry name" value="lambda repressor-like DNA-binding domains"/>
    <property type="match status" value="1"/>
</dbReference>
<keyword evidence="3" id="KW-1185">Reference proteome</keyword>
<sequence length="270" mass="30246">MADEPTPTADLIRAQLRRMRATAHLSQEEYGRRANYSASMVSAVELGQRPLDEVYLSRADMVFGTGDLFVSLLKLAARDGEPTWFRPWLEAERAAKQLRCFEPMLIPGLLQTEDYARAVIRGDVTLTEDEVEALVAARLARQAILDQEHPPQVTTVLDESALRRFSEEHATVMAGQLSHLIQFAKRPNVSVHVIPIKVGLHVGLEGSFVLARSDDGGWVGFMDNQLGGTVVDRIEDVETLLARWESVRNVALPTWQSIELIEEVMRSWTT</sequence>
<evidence type="ECO:0000313" key="2">
    <source>
        <dbReference type="EMBL" id="MFC6020046.1"/>
    </source>
</evidence>
<dbReference type="InterPro" id="IPR043917">
    <property type="entry name" value="DUF5753"/>
</dbReference>
<dbReference type="Pfam" id="PF19054">
    <property type="entry name" value="DUF5753"/>
    <property type="match status" value="1"/>
</dbReference>
<dbReference type="InterPro" id="IPR010982">
    <property type="entry name" value="Lambda_DNA-bd_dom_sf"/>
</dbReference>
<organism evidence="2 3">
    <name type="scientific">Plantactinospora solaniradicis</name>
    <dbReference type="NCBI Taxonomy" id="1723736"/>
    <lineage>
        <taxon>Bacteria</taxon>
        <taxon>Bacillati</taxon>
        <taxon>Actinomycetota</taxon>
        <taxon>Actinomycetes</taxon>
        <taxon>Micromonosporales</taxon>
        <taxon>Micromonosporaceae</taxon>
        <taxon>Plantactinospora</taxon>
    </lineage>
</organism>
<proteinExistence type="predicted"/>
<dbReference type="CDD" id="cd00093">
    <property type="entry name" value="HTH_XRE"/>
    <property type="match status" value="1"/>
</dbReference>
<dbReference type="Pfam" id="PF13560">
    <property type="entry name" value="HTH_31"/>
    <property type="match status" value="1"/>
</dbReference>